<keyword evidence="2" id="KW-1185">Reference proteome</keyword>
<organism evidence="1 2">
    <name type="scientific">Armillaria gallica</name>
    <name type="common">Bulbous honey fungus</name>
    <name type="synonym">Armillaria bulbosa</name>
    <dbReference type="NCBI Taxonomy" id="47427"/>
    <lineage>
        <taxon>Eukaryota</taxon>
        <taxon>Fungi</taxon>
        <taxon>Dikarya</taxon>
        <taxon>Basidiomycota</taxon>
        <taxon>Agaricomycotina</taxon>
        <taxon>Agaricomycetes</taxon>
        <taxon>Agaricomycetidae</taxon>
        <taxon>Agaricales</taxon>
        <taxon>Marasmiineae</taxon>
        <taxon>Physalacriaceae</taxon>
        <taxon>Armillaria</taxon>
    </lineage>
</organism>
<dbReference type="AlphaFoldDB" id="A0A2H3DNR9"/>
<dbReference type="OrthoDB" id="5945798at2759"/>
<dbReference type="Proteomes" id="UP000217790">
    <property type="component" value="Unassembled WGS sequence"/>
</dbReference>
<accession>A0A2H3DNR9</accession>
<sequence>MSEESKNVFMDLRNSHLHDGSGPILGVVRTNGYGLGMSPKMRLLIVSDACYSTIEGTEKLLESTLDNSVCQTPILRAARDIEEGEVIFTTYTGILWSALALRHQVKSDLIRAAVLNRPCVIVPMMRDAGARPDAWIDPAVQTHNDEKKALA</sequence>
<dbReference type="EMBL" id="KZ293658">
    <property type="protein sequence ID" value="PBK92508.1"/>
    <property type="molecule type" value="Genomic_DNA"/>
</dbReference>
<evidence type="ECO:0000313" key="1">
    <source>
        <dbReference type="EMBL" id="PBK92508.1"/>
    </source>
</evidence>
<evidence type="ECO:0000313" key="2">
    <source>
        <dbReference type="Proteomes" id="UP000217790"/>
    </source>
</evidence>
<gene>
    <name evidence="1" type="ORF">ARMGADRAFT_1030788</name>
</gene>
<dbReference type="InParanoid" id="A0A2H3DNR9"/>
<protein>
    <submittedName>
        <fullName evidence="1">Uncharacterized protein</fullName>
    </submittedName>
</protein>
<reference evidence="2" key="1">
    <citation type="journal article" date="2017" name="Nat. Ecol. Evol.">
        <title>Genome expansion and lineage-specific genetic innovations in the forest pathogenic fungi Armillaria.</title>
        <authorList>
            <person name="Sipos G."/>
            <person name="Prasanna A.N."/>
            <person name="Walter M.C."/>
            <person name="O'Connor E."/>
            <person name="Balint B."/>
            <person name="Krizsan K."/>
            <person name="Kiss B."/>
            <person name="Hess J."/>
            <person name="Varga T."/>
            <person name="Slot J."/>
            <person name="Riley R."/>
            <person name="Boka B."/>
            <person name="Rigling D."/>
            <person name="Barry K."/>
            <person name="Lee J."/>
            <person name="Mihaltcheva S."/>
            <person name="LaButti K."/>
            <person name="Lipzen A."/>
            <person name="Waldron R."/>
            <person name="Moloney N.M."/>
            <person name="Sperisen C."/>
            <person name="Kredics L."/>
            <person name="Vagvoelgyi C."/>
            <person name="Patrignani A."/>
            <person name="Fitzpatrick D."/>
            <person name="Nagy I."/>
            <person name="Doyle S."/>
            <person name="Anderson J.B."/>
            <person name="Grigoriev I.V."/>
            <person name="Gueldener U."/>
            <person name="Muensterkoetter M."/>
            <person name="Nagy L.G."/>
        </authorList>
    </citation>
    <scope>NUCLEOTIDE SEQUENCE [LARGE SCALE GENOMIC DNA]</scope>
    <source>
        <strain evidence="2">Ar21-2</strain>
    </source>
</reference>
<proteinExistence type="predicted"/>
<name>A0A2H3DNR9_ARMGA</name>